<evidence type="ECO:0000259" key="8">
    <source>
        <dbReference type="PROSITE" id="PS50115"/>
    </source>
</evidence>
<evidence type="ECO:0000256" key="7">
    <source>
        <dbReference type="SAM" id="MobiDB-lite"/>
    </source>
</evidence>
<evidence type="ECO:0000256" key="4">
    <source>
        <dbReference type="ARBA" id="ARBA00022833"/>
    </source>
</evidence>
<reference evidence="9" key="2">
    <citation type="journal article" date="2022" name="Microbiol. Resour. Announc.">
        <title>Whole-Genome Sequence of Entomortierella parvispora E1425, a Mucoromycotan Fungus Associated with Burkholderiaceae-Related Endosymbiotic Bacteria.</title>
        <authorList>
            <person name="Herlambang A."/>
            <person name="Guo Y."/>
            <person name="Takashima Y."/>
            <person name="Narisawa K."/>
            <person name="Ohta H."/>
            <person name="Nishizawa T."/>
        </authorList>
    </citation>
    <scope>NUCLEOTIDE SEQUENCE</scope>
    <source>
        <strain evidence="9">E1425</strain>
    </source>
</reference>
<protein>
    <submittedName>
        <fullName evidence="9">ADP-ribosylation factor GTPase-activating protein 2/3</fullName>
    </submittedName>
</protein>
<dbReference type="AlphaFoldDB" id="A0A9P3HEY9"/>
<dbReference type="GO" id="GO:0048205">
    <property type="term" value="P:COPI coating of Golgi vesicle"/>
    <property type="evidence" value="ECO:0007669"/>
    <property type="project" value="TreeGrafter"/>
</dbReference>
<reference evidence="9" key="1">
    <citation type="submission" date="2021-11" db="EMBL/GenBank/DDBJ databases">
        <authorList>
            <person name="Herlambang A."/>
            <person name="Guo Y."/>
            <person name="Takashima Y."/>
            <person name="Nishizawa T."/>
        </authorList>
    </citation>
    <scope>NUCLEOTIDE SEQUENCE</scope>
    <source>
        <strain evidence="9">E1425</strain>
    </source>
</reference>
<feature type="compositionally biased region" description="Low complexity" evidence="7">
    <location>
        <begin position="137"/>
        <end position="149"/>
    </location>
</feature>
<keyword evidence="3 5" id="KW-0863">Zinc-finger</keyword>
<dbReference type="PANTHER" id="PTHR45686:SF4">
    <property type="entry name" value="ADP-RIBOSYLATION FACTOR GTPASE ACTIVATING PROTEIN 3, ISOFORM H"/>
    <property type="match status" value="1"/>
</dbReference>
<keyword evidence="6" id="KW-0175">Coiled coil</keyword>
<name>A0A9P3HEY9_9FUNG</name>
<dbReference type="InterPro" id="IPR037278">
    <property type="entry name" value="ARFGAP/RecO"/>
</dbReference>
<evidence type="ECO:0000313" key="9">
    <source>
        <dbReference type="EMBL" id="GJJ75320.1"/>
    </source>
</evidence>
<dbReference type="EMBL" id="BQFW01000010">
    <property type="protein sequence ID" value="GJJ75320.1"/>
    <property type="molecule type" value="Genomic_DNA"/>
</dbReference>
<accession>A0A9P3HEY9</accession>
<feature type="compositionally biased region" description="Low complexity" evidence="7">
    <location>
        <begin position="165"/>
        <end position="176"/>
    </location>
</feature>
<evidence type="ECO:0000256" key="6">
    <source>
        <dbReference type="SAM" id="Coils"/>
    </source>
</evidence>
<dbReference type="PANTHER" id="PTHR45686">
    <property type="entry name" value="ADP-RIBOSYLATION FACTOR GTPASE ACTIVATING PROTEIN 3, ISOFORM H-RELATED"/>
    <property type="match status" value="1"/>
</dbReference>
<keyword evidence="4" id="KW-0862">Zinc</keyword>
<feature type="coiled-coil region" evidence="6">
    <location>
        <begin position="229"/>
        <end position="268"/>
    </location>
</feature>
<keyword evidence="10" id="KW-1185">Reference proteome</keyword>
<evidence type="ECO:0000256" key="5">
    <source>
        <dbReference type="PROSITE-ProRule" id="PRU00288"/>
    </source>
</evidence>
<organism evidence="9 10">
    <name type="scientific">Entomortierella parvispora</name>
    <dbReference type="NCBI Taxonomy" id="205924"/>
    <lineage>
        <taxon>Eukaryota</taxon>
        <taxon>Fungi</taxon>
        <taxon>Fungi incertae sedis</taxon>
        <taxon>Mucoromycota</taxon>
        <taxon>Mortierellomycotina</taxon>
        <taxon>Mortierellomycetes</taxon>
        <taxon>Mortierellales</taxon>
        <taxon>Mortierellaceae</taxon>
        <taxon>Entomortierella</taxon>
    </lineage>
</organism>
<evidence type="ECO:0000256" key="1">
    <source>
        <dbReference type="ARBA" id="ARBA00022468"/>
    </source>
</evidence>
<proteinExistence type="predicted"/>
<keyword evidence="2" id="KW-0479">Metal-binding</keyword>
<dbReference type="SMART" id="SM00105">
    <property type="entry name" value="ArfGap"/>
    <property type="match status" value="1"/>
</dbReference>
<feature type="domain" description="Arf-GAP" evidence="8">
    <location>
        <begin position="9"/>
        <end position="120"/>
    </location>
</feature>
<dbReference type="Gene3D" id="1.10.220.150">
    <property type="entry name" value="Arf GTPase activating protein"/>
    <property type="match status" value="1"/>
</dbReference>
<dbReference type="CDD" id="cd08831">
    <property type="entry name" value="ArfGap_ArfGap2_3_like"/>
    <property type="match status" value="1"/>
</dbReference>
<dbReference type="PRINTS" id="PR00405">
    <property type="entry name" value="REVINTRACTNG"/>
</dbReference>
<dbReference type="Pfam" id="PF01412">
    <property type="entry name" value="ArfGap"/>
    <property type="match status" value="1"/>
</dbReference>
<evidence type="ECO:0000313" key="10">
    <source>
        <dbReference type="Proteomes" id="UP000827284"/>
    </source>
</evidence>
<dbReference type="Proteomes" id="UP000827284">
    <property type="component" value="Unassembled WGS sequence"/>
</dbReference>
<evidence type="ECO:0000256" key="3">
    <source>
        <dbReference type="ARBA" id="ARBA00022771"/>
    </source>
</evidence>
<gene>
    <name evidence="9" type="ORF">EMPS_07678</name>
</gene>
<dbReference type="SUPFAM" id="SSF57863">
    <property type="entry name" value="ArfGap/RecO-like zinc finger"/>
    <property type="match status" value="1"/>
</dbReference>
<keyword evidence="1" id="KW-0343">GTPase activation</keyword>
<dbReference type="InterPro" id="IPR038508">
    <property type="entry name" value="ArfGAP_dom_sf"/>
</dbReference>
<sequence length="433" mass="46784">MTVSEPTKQETLDLFKRLKSQHANKMCADCNAKNPDWCSIPFGIFLCFECSSVHRNLGVHISFVRSSLLDSWSWDQLRTMKVGGNAALHEFFNKSMVGSSNKDAKTKYTSKTAIAYKEKLEQRKAEDIASNPGRMIPEAAKPATPVAAAADEDDFFNTWNEPKKPSSGSSTPTSSSTPPPVVGLGSATSSPQRTGLIRPQRSTLTPKKTTLGASKPMKLGVKKVGGVNFEEAEARARAEAERIATLGAEAAEQERLEKKAAADRALQRAADLQNANKQPQAAPVRTNYYQANTAGSSASKANDDGLARLGMGMGRMGFGAAPSARSSNYSTPQVEQTTAREKFGTQKAISSDQFFGRNNYDAKAQAEANTRLQSFSGATAISSSQYFGRDEEQPVDDEVDQLSADFAAIGNAVMKGADLLNDMINDMSSHYNY</sequence>
<dbReference type="OrthoDB" id="983479at2759"/>
<dbReference type="PROSITE" id="PS50115">
    <property type="entry name" value="ARFGAP"/>
    <property type="match status" value="1"/>
</dbReference>
<comment type="caution">
    <text evidence="9">The sequence shown here is derived from an EMBL/GenBank/DDBJ whole genome shotgun (WGS) entry which is preliminary data.</text>
</comment>
<feature type="compositionally biased region" description="Polar residues" evidence="7">
    <location>
        <begin position="200"/>
        <end position="212"/>
    </location>
</feature>
<evidence type="ECO:0000256" key="2">
    <source>
        <dbReference type="ARBA" id="ARBA00022723"/>
    </source>
</evidence>
<feature type="region of interest" description="Disordered" evidence="7">
    <location>
        <begin position="125"/>
        <end position="216"/>
    </location>
</feature>
<dbReference type="GO" id="GO:0005096">
    <property type="term" value="F:GTPase activator activity"/>
    <property type="evidence" value="ECO:0007669"/>
    <property type="project" value="UniProtKB-KW"/>
</dbReference>
<dbReference type="InterPro" id="IPR001164">
    <property type="entry name" value="ArfGAP_dom"/>
</dbReference>
<dbReference type="GO" id="GO:0000139">
    <property type="term" value="C:Golgi membrane"/>
    <property type="evidence" value="ECO:0007669"/>
    <property type="project" value="GOC"/>
</dbReference>
<dbReference type="GO" id="GO:0008270">
    <property type="term" value="F:zinc ion binding"/>
    <property type="evidence" value="ECO:0007669"/>
    <property type="project" value="UniProtKB-KW"/>
</dbReference>